<dbReference type="AlphaFoldDB" id="A0A517P0G2"/>
<organism evidence="1 2">
    <name type="scientific">Stieleria marina</name>
    <dbReference type="NCBI Taxonomy" id="1930275"/>
    <lineage>
        <taxon>Bacteria</taxon>
        <taxon>Pseudomonadati</taxon>
        <taxon>Planctomycetota</taxon>
        <taxon>Planctomycetia</taxon>
        <taxon>Pirellulales</taxon>
        <taxon>Pirellulaceae</taxon>
        <taxon>Stieleria</taxon>
    </lineage>
</organism>
<proteinExistence type="predicted"/>
<dbReference type="Proteomes" id="UP000319817">
    <property type="component" value="Chromosome"/>
</dbReference>
<evidence type="ECO:0008006" key="3">
    <source>
        <dbReference type="Google" id="ProtNLM"/>
    </source>
</evidence>
<name>A0A517P0G2_9BACT</name>
<sequence length="530" mass="58559">MNIVVLHCHFERGGVTQVVENHLRFLCACDAVNQVLLISGNRIGGLSNQTRQSVMHVGIDAMDYDSLEKPSATLDPRASSLATQIGDALASHQCTPENTVLHWHNHSLGKNVAAPAAIARLAHRGWRFLLHVHDFAEDNRPQNYSHIVRSSAADSAADVDRFLYPTADQIHYASLTKTDLSVFAKLGVPEQQMHCLPNSVTMPERELPDRETALKKVRNSLNLPEDARWCLYPVRGIRRKNVGEFLLLSRWLPTNTFAGITLRPTTPVEARSYQRWKTIAACVAPGALFDVGHQDNLSFAENVAASDYVLSPSVAEGFGMVFLEPWLMNRCVVARNLPTVTADFRDAGIEFPVLYDSIPIPGDNEWIESCHKEFDAARTAAWSSLAPSFRPGSVDSASNTASVPAHSASGQRNNDTIDFARLTPLRQTEVLQRLSDDPGFERAAREHSAALVDCLQTPADSDLVAQNSQRVRQIYSPDYQGQVLLSAYQSVLDSPESKVGDLSENHPSAMDCVSSTRPFYPCRTEEFNDA</sequence>
<evidence type="ECO:0000313" key="2">
    <source>
        <dbReference type="Proteomes" id="UP000319817"/>
    </source>
</evidence>
<accession>A0A517P0G2</accession>
<reference evidence="1 2" key="1">
    <citation type="submission" date="2019-02" db="EMBL/GenBank/DDBJ databases">
        <title>Deep-cultivation of Planctomycetes and their phenomic and genomic characterization uncovers novel biology.</title>
        <authorList>
            <person name="Wiegand S."/>
            <person name="Jogler M."/>
            <person name="Boedeker C."/>
            <person name="Pinto D."/>
            <person name="Vollmers J."/>
            <person name="Rivas-Marin E."/>
            <person name="Kohn T."/>
            <person name="Peeters S.H."/>
            <person name="Heuer A."/>
            <person name="Rast P."/>
            <person name="Oberbeckmann S."/>
            <person name="Bunk B."/>
            <person name="Jeske O."/>
            <person name="Meyerdierks A."/>
            <person name="Storesund J.E."/>
            <person name="Kallscheuer N."/>
            <person name="Luecker S."/>
            <person name="Lage O.M."/>
            <person name="Pohl T."/>
            <person name="Merkel B.J."/>
            <person name="Hornburger P."/>
            <person name="Mueller R.-W."/>
            <person name="Bruemmer F."/>
            <person name="Labrenz M."/>
            <person name="Spormann A.M."/>
            <person name="Op den Camp H."/>
            <person name="Overmann J."/>
            <person name="Amann R."/>
            <person name="Jetten M.S.M."/>
            <person name="Mascher T."/>
            <person name="Medema M.H."/>
            <person name="Devos D.P."/>
            <person name="Kaster A.-K."/>
            <person name="Ovreas L."/>
            <person name="Rohde M."/>
            <person name="Galperin M.Y."/>
            <person name="Jogler C."/>
        </authorList>
    </citation>
    <scope>NUCLEOTIDE SEQUENCE [LARGE SCALE GENOMIC DNA]</scope>
    <source>
        <strain evidence="1 2">K23_9</strain>
    </source>
</reference>
<dbReference type="EMBL" id="CP036526">
    <property type="protein sequence ID" value="QDT12867.1"/>
    <property type="molecule type" value="Genomic_DNA"/>
</dbReference>
<dbReference type="SUPFAM" id="SSF53756">
    <property type="entry name" value="UDP-Glycosyltransferase/glycogen phosphorylase"/>
    <property type="match status" value="1"/>
</dbReference>
<dbReference type="OrthoDB" id="9764674at2"/>
<gene>
    <name evidence="1" type="ORF">K239x_48790</name>
</gene>
<evidence type="ECO:0000313" key="1">
    <source>
        <dbReference type="EMBL" id="QDT12867.1"/>
    </source>
</evidence>
<dbReference type="RefSeq" id="WP_145420698.1">
    <property type="nucleotide sequence ID" value="NZ_CP036526.1"/>
</dbReference>
<keyword evidence="2" id="KW-1185">Reference proteome</keyword>
<protein>
    <recommendedName>
        <fullName evidence="3">Glycosyl transferases group 1</fullName>
    </recommendedName>
</protein>
<dbReference type="Gene3D" id="3.40.50.2000">
    <property type="entry name" value="Glycogen Phosphorylase B"/>
    <property type="match status" value="2"/>
</dbReference>